<sequence>MRRLQVRYSSLLQARRIPRAVGRADGPCVCFGKWLAGNGHPPFKTIHDMLAGPGRLPRQYARINGSGGWWQSVLPL</sequence>
<dbReference type="RefSeq" id="WP_375522095.1">
    <property type="nucleotide sequence ID" value="NZ_JBHIRY010000027.1"/>
</dbReference>
<gene>
    <name evidence="1" type="ORF">ACE5LO_21545</name>
</gene>
<evidence type="ECO:0000313" key="2">
    <source>
        <dbReference type="Proteomes" id="UP001580430"/>
    </source>
</evidence>
<protein>
    <submittedName>
        <fullName evidence="1">Uncharacterized protein</fullName>
    </submittedName>
</protein>
<reference evidence="1 2" key="1">
    <citation type="submission" date="2024-09" db="EMBL/GenBank/DDBJ databases">
        <title>Paenibacillus zeirhizospherea sp. nov., isolated from surface of the maize (Zea mays) roots in a horticulture field, Hungary.</title>
        <authorList>
            <person name="Marton D."/>
            <person name="Farkas M."/>
            <person name="Bedics A."/>
            <person name="Toth E."/>
            <person name="Tancsics A."/>
            <person name="Boka K."/>
            <person name="Marati G."/>
            <person name="Kriszt B."/>
            <person name="Cserhati M."/>
        </authorList>
    </citation>
    <scope>NUCLEOTIDE SEQUENCE [LARGE SCALE GENOMIC DNA]</scope>
    <source>
        <strain evidence="1 2">JCM 18446</strain>
    </source>
</reference>
<accession>A0ABV5C627</accession>
<dbReference type="Proteomes" id="UP001580430">
    <property type="component" value="Unassembled WGS sequence"/>
</dbReference>
<organism evidence="1 2">
    <name type="scientific">Paenibacillus medicaginis</name>
    <dbReference type="NCBI Taxonomy" id="1470560"/>
    <lineage>
        <taxon>Bacteria</taxon>
        <taxon>Bacillati</taxon>
        <taxon>Bacillota</taxon>
        <taxon>Bacilli</taxon>
        <taxon>Bacillales</taxon>
        <taxon>Paenibacillaceae</taxon>
        <taxon>Paenibacillus</taxon>
    </lineage>
</organism>
<proteinExistence type="predicted"/>
<keyword evidence="2" id="KW-1185">Reference proteome</keyword>
<dbReference type="EMBL" id="JBHIRY010000027">
    <property type="protein sequence ID" value="MFB5762962.1"/>
    <property type="molecule type" value="Genomic_DNA"/>
</dbReference>
<comment type="caution">
    <text evidence="1">The sequence shown here is derived from an EMBL/GenBank/DDBJ whole genome shotgun (WGS) entry which is preliminary data.</text>
</comment>
<name>A0ABV5C627_9BACL</name>
<evidence type="ECO:0000313" key="1">
    <source>
        <dbReference type="EMBL" id="MFB5762962.1"/>
    </source>
</evidence>